<evidence type="ECO:0008006" key="3">
    <source>
        <dbReference type="Google" id="ProtNLM"/>
    </source>
</evidence>
<sequence length="719" mass="78586">MAIEIFKLMGSILVNNDEANKSISKTDEKAEGLGNKFLKGAGTVAKWGTAIAGAAAAGGAALFGMATKSAEVTDRIDKLSNKIGISKQGFQEWDYILGQNGMDVEKLQVGVKTLVSQMDAAAGGSKNASEAFDKLGLSWNDGNGKLKNQESMMNEVIMALANMENGTEKARLATQLFGKAGVEMMPMLNNGAQGIEDLKNRAHDLGLVLGDDAVNAGVVLGDTLDDVKSSFSMIGTQIGVKVMPLIQSFADWILSNMPIIQTVLSGAFRGIELFVSFVVRGITTIADSVNDKFGWIIDKVLEMRDTFNNSMEEFDDYGQAFKSMLEVITGPIGGLPIFEEIGKVMSAIHEIIARVKNGEGIAEAFKAAFEWRDSSIGNALIDLMDFSINIFKSIESVIRTVIENLGPIFEGLKNLFSITISALVTTWESFGKPMWDFFVESIKKVAEVFSYVFPIVANIFAGACETLNNLWISILQPLFQAIGSFLQAVLLPIFSSTFDSILNVVKWTFGFVGILWTSVLKPILDGIINFIGGIFSGNWSQIWTGIIQILSGIWGAIKMILWSPIEWVINKISGIIESIVSPFRRAADSIGNIWSSIKSVFKLPHFTLNGTLNPLKWIDQGMPKIGVDWYYKGGIFTEPTVLPGGIGVGDKFNGKGSNAEAVIPLDSMYENIRGIVREEVNVDKEQVFIVNNYMDSEQISQYTYKKVNGKLVLNSRQVR</sequence>
<dbReference type="AlphaFoldDB" id="A0A9X3XRJ1"/>
<comment type="caution">
    <text evidence="1">The sequence shown here is derived from an EMBL/GenBank/DDBJ whole genome shotgun (WGS) entry which is preliminary data.</text>
</comment>
<dbReference type="RefSeq" id="WP_272470645.1">
    <property type="nucleotide sequence ID" value="NZ_JAMRYU010000022.1"/>
</dbReference>
<name>A0A9X3XRJ1_9CLOT</name>
<proteinExistence type="predicted"/>
<accession>A0A9X3XRJ1</accession>
<organism evidence="1 2">
    <name type="scientific">Clostridium tertium</name>
    <dbReference type="NCBI Taxonomy" id="1559"/>
    <lineage>
        <taxon>Bacteria</taxon>
        <taxon>Bacillati</taxon>
        <taxon>Bacillota</taxon>
        <taxon>Clostridia</taxon>
        <taxon>Eubacteriales</taxon>
        <taxon>Clostridiaceae</taxon>
        <taxon>Clostridium</taxon>
    </lineage>
</organism>
<reference evidence="1" key="1">
    <citation type="submission" date="2022-05" db="EMBL/GenBank/DDBJ databases">
        <title>Draft genome sequence of Clostridium tertium strain CP3 isolated from Peru.</title>
        <authorList>
            <person name="Hurtado R."/>
            <person name="Lima L."/>
            <person name="Sousa T."/>
            <person name="Jaiswal A.K."/>
            <person name="Tiwari S."/>
            <person name="Maturrano L."/>
            <person name="Brenig B."/>
            <person name="Azevedo V."/>
        </authorList>
    </citation>
    <scope>NUCLEOTIDE SEQUENCE</scope>
    <source>
        <strain evidence="1">CP3</strain>
    </source>
</reference>
<protein>
    <recommendedName>
        <fullName evidence="3">Phage-related protein</fullName>
    </recommendedName>
</protein>
<keyword evidence="2" id="KW-1185">Reference proteome</keyword>
<dbReference type="EMBL" id="JAMRYU010000022">
    <property type="protein sequence ID" value="MDC4241947.1"/>
    <property type="molecule type" value="Genomic_DNA"/>
</dbReference>
<evidence type="ECO:0000313" key="1">
    <source>
        <dbReference type="EMBL" id="MDC4241947.1"/>
    </source>
</evidence>
<gene>
    <name evidence="1" type="ORF">NE398_17575</name>
</gene>
<evidence type="ECO:0000313" key="2">
    <source>
        <dbReference type="Proteomes" id="UP001141183"/>
    </source>
</evidence>
<dbReference type="Proteomes" id="UP001141183">
    <property type="component" value="Unassembled WGS sequence"/>
</dbReference>